<evidence type="ECO:0000256" key="1">
    <source>
        <dbReference type="SAM" id="MobiDB-lite"/>
    </source>
</evidence>
<keyword evidence="4" id="KW-1185">Reference proteome</keyword>
<dbReference type="SMART" id="SM00060">
    <property type="entry name" value="FN3"/>
    <property type="match status" value="4"/>
</dbReference>
<feature type="domain" description="Fibronectin type-III" evidence="2">
    <location>
        <begin position="75"/>
        <end position="171"/>
    </location>
</feature>
<feature type="domain" description="Fibronectin type-III" evidence="2">
    <location>
        <begin position="300"/>
        <end position="402"/>
    </location>
</feature>
<dbReference type="PROSITE" id="PS50853">
    <property type="entry name" value="FN3"/>
    <property type="match status" value="3"/>
</dbReference>
<reference evidence="3 4" key="1">
    <citation type="submission" date="2021-06" db="EMBL/GenBank/DDBJ databases">
        <authorList>
            <person name="Palmer J.M."/>
        </authorList>
    </citation>
    <scope>NUCLEOTIDE SEQUENCE [LARGE SCALE GENOMIC DNA]</scope>
    <source>
        <strain evidence="3 4">XC_2019</strain>
        <tissue evidence="3">Muscle</tissue>
    </source>
</reference>
<evidence type="ECO:0000313" key="4">
    <source>
        <dbReference type="Proteomes" id="UP001434883"/>
    </source>
</evidence>
<dbReference type="EMBL" id="JAHRIN010069660">
    <property type="protein sequence ID" value="MEQ2216149.1"/>
    <property type="molecule type" value="Genomic_DNA"/>
</dbReference>
<gene>
    <name evidence="3" type="ORF">XENOCAPTIV_011405</name>
</gene>
<dbReference type="Pfam" id="PF00041">
    <property type="entry name" value="fn3"/>
    <property type="match status" value="1"/>
</dbReference>
<comment type="caution">
    <text evidence="3">The sequence shown here is derived from an EMBL/GenBank/DDBJ whole genome shotgun (WGS) entry which is preliminary data.</text>
</comment>
<dbReference type="Proteomes" id="UP001434883">
    <property type="component" value="Unassembled WGS sequence"/>
</dbReference>
<dbReference type="Gene3D" id="2.60.40.10">
    <property type="entry name" value="Immunoglobulins"/>
    <property type="match status" value="3"/>
</dbReference>
<proteinExistence type="predicted"/>
<protein>
    <recommendedName>
        <fullName evidence="2">Fibronectin type-III domain-containing protein</fullName>
    </recommendedName>
</protein>
<feature type="domain" description="Fibronectin type-III" evidence="2">
    <location>
        <begin position="172"/>
        <end position="298"/>
    </location>
</feature>
<dbReference type="InterPro" id="IPR050713">
    <property type="entry name" value="RTP_Phos/Ushers"/>
</dbReference>
<organism evidence="3 4">
    <name type="scientific">Xenoophorus captivus</name>
    <dbReference type="NCBI Taxonomy" id="1517983"/>
    <lineage>
        <taxon>Eukaryota</taxon>
        <taxon>Metazoa</taxon>
        <taxon>Chordata</taxon>
        <taxon>Craniata</taxon>
        <taxon>Vertebrata</taxon>
        <taxon>Euteleostomi</taxon>
        <taxon>Actinopterygii</taxon>
        <taxon>Neopterygii</taxon>
        <taxon>Teleostei</taxon>
        <taxon>Neoteleostei</taxon>
        <taxon>Acanthomorphata</taxon>
        <taxon>Ovalentaria</taxon>
        <taxon>Atherinomorphae</taxon>
        <taxon>Cyprinodontiformes</taxon>
        <taxon>Goodeidae</taxon>
        <taxon>Xenoophorus</taxon>
    </lineage>
</organism>
<feature type="region of interest" description="Disordered" evidence="1">
    <location>
        <begin position="1"/>
        <end position="30"/>
    </location>
</feature>
<evidence type="ECO:0000313" key="3">
    <source>
        <dbReference type="EMBL" id="MEQ2216149.1"/>
    </source>
</evidence>
<sequence>MTGRGLPPGPGLGIRLRSKSGADGKVSWPNTSRSLQSFEDGGLFPFTNYFYWLITANVAGQTISASASYQTLGAPPSAEELHLNLLGRPGPTSASFNWSIPRNDTGPVERFVLSSVESFNKAEPVIHYTGLSTEALASGLKSFTQYSVTLEACTSGGCTSGPQLSLLTAAAPPKNQSAPRINATGPHTLHGSWDPPSQPNGIITKYEVFLRGPMESKNVSAFNSERRVFSSSGWLDPSVFPEGSPSKRSTLSPPESSTIIEGLQAFSAYQLRVVSINSAGNVTSEWTTAHTLEGVPEYVAPPIVSALSPTSLNVTWNFTEGHGIISRGQVTEYRVNLLTEQTTNPYAPPVVSQVLHRMGASSLPVHRVEGLKPYHVYNFTVTLCTKMGCITSLPSTGRTLPAGTRKRCTHTNSHN</sequence>
<dbReference type="SUPFAM" id="SSF49265">
    <property type="entry name" value="Fibronectin type III"/>
    <property type="match status" value="2"/>
</dbReference>
<name>A0ABV0S761_9TELE</name>
<evidence type="ECO:0000259" key="2">
    <source>
        <dbReference type="PROSITE" id="PS50853"/>
    </source>
</evidence>
<dbReference type="PANTHER" id="PTHR46957:SF3">
    <property type="entry name" value="CYTOKINE RECEPTOR"/>
    <property type="match status" value="1"/>
</dbReference>
<dbReference type="InterPro" id="IPR036116">
    <property type="entry name" value="FN3_sf"/>
</dbReference>
<dbReference type="PANTHER" id="PTHR46957">
    <property type="entry name" value="CYTOKINE RECEPTOR"/>
    <property type="match status" value="1"/>
</dbReference>
<dbReference type="InterPro" id="IPR003961">
    <property type="entry name" value="FN3_dom"/>
</dbReference>
<accession>A0ABV0S761</accession>
<dbReference type="CDD" id="cd00063">
    <property type="entry name" value="FN3"/>
    <property type="match status" value="3"/>
</dbReference>
<dbReference type="InterPro" id="IPR013783">
    <property type="entry name" value="Ig-like_fold"/>
</dbReference>